<dbReference type="PROSITE" id="PS00036">
    <property type="entry name" value="BZIP_BASIC"/>
    <property type="match status" value="1"/>
</dbReference>
<dbReference type="Proteomes" id="UP000836841">
    <property type="component" value="Chromosome 2"/>
</dbReference>
<keyword evidence="2" id="KW-0805">Transcription regulation</keyword>
<dbReference type="GO" id="GO:0005634">
    <property type="term" value="C:nucleus"/>
    <property type="evidence" value="ECO:0007669"/>
    <property type="project" value="UniProtKB-SubCell"/>
</dbReference>
<dbReference type="FunFam" id="1.20.5.170:FF:000020">
    <property type="entry name" value="BZIP transcription factor"/>
    <property type="match status" value="1"/>
</dbReference>
<keyword evidence="5" id="KW-0539">Nucleus</keyword>
<dbReference type="SUPFAM" id="SSF57959">
    <property type="entry name" value="Leucine zipper domain"/>
    <property type="match status" value="1"/>
</dbReference>
<evidence type="ECO:0000256" key="1">
    <source>
        <dbReference type="ARBA" id="ARBA00004123"/>
    </source>
</evidence>
<comment type="subcellular location">
    <subcellularLocation>
        <location evidence="1">Nucleus</location>
    </subcellularLocation>
</comment>
<dbReference type="GO" id="GO:0003700">
    <property type="term" value="F:DNA-binding transcription factor activity"/>
    <property type="evidence" value="ECO:0007669"/>
    <property type="project" value="InterPro"/>
</dbReference>
<evidence type="ECO:0000256" key="2">
    <source>
        <dbReference type="ARBA" id="ARBA00023015"/>
    </source>
</evidence>
<dbReference type="SMART" id="SM00338">
    <property type="entry name" value="BRLZ"/>
    <property type="match status" value="1"/>
</dbReference>
<keyword evidence="3" id="KW-0238">DNA-binding</keyword>
<dbReference type="PANTHER" id="PTHR45764">
    <property type="entry name" value="BZIP TRANSCRIPTION FACTOR 44"/>
    <property type="match status" value="1"/>
</dbReference>
<evidence type="ECO:0000256" key="4">
    <source>
        <dbReference type="ARBA" id="ARBA00023163"/>
    </source>
</evidence>
<gene>
    <name evidence="8" type="ORF">TAV2_LOCUS6806</name>
</gene>
<dbReference type="InterPro" id="IPR004827">
    <property type="entry name" value="bZIP"/>
</dbReference>
<sequence>MRGSFGSSPSPLVFCLAYIPIIPKTGSILNRISLQQIAMFSTSFEPVHICFDDATITGDEITEILAFLQSSNSDNPSGSNELVEPFDEKKRRRTMSNRESAKRSRLRKKRRFEDLTEEVNRLNLKNQELKKQLANVLSSGNFLSRENNRLKTESVCLEIRLLELYRFLVAMQSPFSTRLSYIELEI</sequence>
<evidence type="ECO:0000259" key="7">
    <source>
        <dbReference type="PROSITE" id="PS50217"/>
    </source>
</evidence>
<dbReference type="GO" id="GO:0046983">
    <property type="term" value="F:protein dimerization activity"/>
    <property type="evidence" value="ECO:0007669"/>
    <property type="project" value="UniProtKB-ARBA"/>
</dbReference>
<dbReference type="InterPro" id="IPR046347">
    <property type="entry name" value="bZIP_sf"/>
</dbReference>
<feature type="domain" description="BZIP" evidence="7">
    <location>
        <begin position="87"/>
        <end position="150"/>
    </location>
</feature>
<dbReference type="PANTHER" id="PTHR45764:SF52">
    <property type="entry name" value="BASIC LEUCINE ZIPPER 4"/>
    <property type="match status" value="1"/>
</dbReference>
<evidence type="ECO:0000256" key="6">
    <source>
        <dbReference type="SAM" id="MobiDB-lite"/>
    </source>
</evidence>
<name>A0AAU9RUS5_THLAR</name>
<dbReference type="Pfam" id="PF00170">
    <property type="entry name" value="bZIP_1"/>
    <property type="match status" value="1"/>
</dbReference>
<protein>
    <recommendedName>
        <fullName evidence="7">BZIP domain-containing protein</fullName>
    </recommendedName>
</protein>
<reference evidence="8 9" key="1">
    <citation type="submission" date="2022-03" db="EMBL/GenBank/DDBJ databases">
        <authorList>
            <person name="Nunn A."/>
            <person name="Chopra R."/>
            <person name="Nunn A."/>
            <person name="Contreras Garrido A."/>
        </authorList>
    </citation>
    <scope>NUCLEOTIDE SEQUENCE [LARGE SCALE GENOMIC DNA]</scope>
</reference>
<feature type="region of interest" description="Disordered" evidence="6">
    <location>
        <begin position="72"/>
        <end position="105"/>
    </location>
</feature>
<dbReference type="PROSITE" id="PS50217">
    <property type="entry name" value="BZIP"/>
    <property type="match status" value="1"/>
</dbReference>
<keyword evidence="9" id="KW-1185">Reference proteome</keyword>
<evidence type="ECO:0000313" key="9">
    <source>
        <dbReference type="Proteomes" id="UP000836841"/>
    </source>
</evidence>
<organism evidence="8 9">
    <name type="scientific">Thlaspi arvense</name>
    <name type="common">Field penny-cress</name>
    <dbReference type="NCBI Taxonomy" id="13288"/>
    <lineage>
        <taxon>Eukaryota</taxon>
        <taxon>Viridiplantae</taxon>
        <taxon>Streptophyta</taxon>
        <taxon>Embryophyta</taxon>
        <taxon>Tracheophyta</taxon>
        <taxon>Spermatophyta</taxon>
        <taxon>Magnoliopsida</taxon>
        <taxon>eudicotyledons</taxon>
        <taxon>Gunneridae</taxon>
        <taxon>Pentapetalae</taxon>
        <taxon>rosids</taxon>
        <taxon>malvids</taxon>
        <taxon>Brassicales</taxon>
        <taxon>Brassicaceae</taxon>
        <taxon>Thlaspideae</taxon>
        <taxon>Thlaspi</taxon>
    </lineage>
</organism>
<evidence type="ECO:0000256" key="5">
    <source>
        <dbReference type="ARBA" id="ARBA00023242"/>
    </source>
</evidence>
<dbReference type="EMBL" id="OU466858">
    <property type="protein sequence ID" value="CAH2047323.1"/>
    <property type="molecule type" value="Genomic_DNA"/>
</dbReference>
<evidence type="ECO:0000256" key="3">
    <source>
        <dbReference type="ARBA" id="ARBA00023125"/>
    </source>
</evidence>
<accession>A0AAU9RUS5</accession>
<dbReference type="GO" id="GO:0045893">
    <property type="term" value="P:positive regulation of DNA-templated transcription"/>
    <property type="evidence" value="ECO:0007669"/>
    <property type="project" value="TreeGrafter"/>
</dbReference>
<dbReference type="AlphaFoldDB" id="A0AAU9RUS5"/>
<proteinExistence type="predicted"/>
<dbReference type="Gene3D" id="1.20.5.170">
    <property type="match status" value="1"/>
</dbReference>
<keyword evidence="4" id="KW-0804">Transcription</keyword>
<evidence type="ECO:0000313" key="8">
    <source>
        <dbReference type="EMBL" id="CAH2047323.1"/>
    </source>
</evidence>
<dbReference type="GO" id="GO:0000976">
    <property type="term" value="F:transcription cis-regulatory region binding"/>
    <property type="evidence" value="ECO:0007669"/>
    <property type="project" value="TreeGrafter"/>
</dbReference>